<evidence type="ECO:0000313" key="1">
    <source>
        <dbReference type="EMBL" id="QSX80008.1"/>
    </source>
</evidence>
<protein>
    <submittedName>
        <fullName evidence="1">DUF4440 domain-containing protein</fullName>
    </submittedName>
</protein>
<organism evidence="1 2">
    <name type="scientific">Agrilutibacter solisilvae</name>
    <dbReference type="NCBI Taxonomy" id="2763317"/>
    <lineage>
        <taxon>Bacteria</taxon>
        <taxon>Pseudomonadati</taxon>
        <taxon>Pseudomonadota</taxon>
        <taxon>Gammaproteobacteria</taxon>
        <taxon>Lysobacterales</taxon>
        <taxon>Lysobacteraceae</taxon>
        <taxon>Agrilutibacter</taxon>
    </lineage>
</organism>
<proteinExistence type="predicted"/>
<evidence type="ECO:0000313" key="2">
    <source>
        <dbReference type="Proteomes" id="UP000639274"/>
    </source>
</evidence>
<name>A0A974Y2F5_9GAMM</name>
<gene>
    <name evidence="1" type="ORF">I8J32_008975</name>
</gene>
<dbReference type="AlphaFoldDB" id="A0A974Y2F5"/>
<dbReference type="Proteomes" id="UP000639274">
    <property type="component" value="Chromosome"/>
</dbReference>
<dbReference type="InterPro" id="IPR032710">
    <property type="entry name" value="NTF2-like_dom_sf"/>
</dbReference>
<keyword evidence="2" id="KW-1185">Reference proteome</keyword>
<reference evidence="1 2" key="1">
    <citation type="submission" date="2021-03" db="EMBL/GenBank/DDBJ databases">
        <title>Lysobacter sp. nov. isolated from soil of gangwondo yeongwol, south Korea.</title>
        <authorList>
            <person name="Kim K.R."/>
            <person name="Kim K.H."/>
            <person name="Jeon C.O."/>
        </authorList>
    </citation>
    <scope>NUCLEOTIDE SEQUENCE [LARGE SCALE GENOMIC DNA]</scope>
    <source>
        <strain evidence="1 2">R19</strain>
    </source>
</reference>
<accession>A0A974Y2F5</accession>
<dbReference type="EMBL" id="CP071518">
    <property type="protein sequence ID" value="QSX80008.1"/>
    <property type="molecule type" value="Genomic_DNA"/>
</dbReference>
<dbReference type="SUPFAM" id="SSF54427">
    <property type="entry name" value="NTF2-like"/>
    <property type="match status" value="1"/>
</dbReference>
<sequence length="162" mass="17897">MAGTATSLPRLSAQECEVWMRELSFAQSVADHDTAAFEQHVDERAAFASSRTEPQRGRAHIVRQWATLIAGTPVKLAWYPTRVTMGGRPDMAWSSGPALYEDTTPGAKERYHLGAFNSVWSRGEDGVWRVMFDDGIRPVPATLAQVDAFRAGRRDCTSLTSP</sequence>
<dbReference type="KEGG" id="lsf:I8J32_008975"/>
<dbReference type="Gene3D" id="3.10.450.50">
    <property type="match status" value="1"/>
</dbReference>